<organism evidence="2 3">
    <name type="scientific">Clonostachys rhizophaga</name>
    <dbReference type="NCBI Taxonomy" id="160324"/>
    <lineage>
        <taxon>Eukaryota</taxon>
        <taxon>Fungi</taxon>
        <taxon>Dikarya</taxon>
        <taxon>Ascomycota</taxon>
        <taxon>Pezizomycotina</taxon>
        <taxon>Sordariomycetes</taxon>
        <taxon>Hypocreomycetidae</taxon>
        <taxon>Hypocreales</taxon>
        <taxon>Bionectriaceae</taxon>
        <taxon>Clonostachys</taxon>
    </lineage>
</organism>
<protein>
    <submittedName>
        <fullName evidence="2">Uncharacterized protein</fullName>
    </submittedName>
</protein>
<feature type="chain" id="PRO_5040264627" evidence="1">
    <location>
        <begin position="21"/>
        <end position="223"/>
    </location>
</feature>
<reference evidence="2" key="1">
    <citation type="submission" date="2021-10" db="EMBL/GenBank/DDBJ databases">
        <authorList>
            <person name="Piombo E."/>
        </authorList>
    </citation>
    <scope>NUCLEOTIDE SEQUENCE</scope>
</reference>
<sequence length="223" mass="25230">MSSMIWQIVLLALGLTSVLAQDRTVTVTKTITACGSACYSTLPERTSTVYICTTSTTRTGSIISPSSPGPGSTPMPSETIWTETMPSFTPGPPASSPSTLSQSRTNGVYGRYEFHCTNSPYDGSKFHFTQWFYSRSEVKHIHSVHDGIGVHYSQCFDSRLYFKCTNRADDGSDVHYTRHFYNRPDFEHSNSAYNRADLHYTRHFFNRFGVEYTNRADNRPKFH</sequence>
<accession>A0A9N9W2S6</accession>
<evidence type="ECO:0000313" key="2">
    <source>
        <dbReference type="EMBL" id="CAH0038298.1"/>
    </source>
</evidence>
<dbReference type="Proteomes" id="UP000696573">
    <property type="component" value="Unassembled WGS sequence"/>
</dbReference>
<evidence type="ECO:0000313" key="3">
    <source>
        <dbReference type="Proteomes" id="UP000696573"/>
    </source>
</evidence>
<proteinExistence type="predicted"/>
<keyword evidence="1" id="KW-0732">Signal</keyword>
<dbReference type="AlphaFoldDB" id="A0A9N9W2S6"/>
<keyword evidence="3" id="KW-1185">Reference proteome</keyword>
<name>A0A9N9W2S6_9HYPO</name>
<feature type="signal peptide" evidence="1">
    <location>
        <begin position="1"/>
        <end position="20"/>
    </location>
</feature>
<dbReference type="EMBL" id="CABFNQ020000760">
    <property type="protein sequence ID" value="CAH0038298.1"/>
    <property type="molecule type" value="Genomic_DNA"/>
</dbReference>
<evidence type="ECO:0000256" key="1">
    <source>
        <dbReference type="SAM" id="SignalP"/>
    </source>
</evidence>
<comment type="caution">
    <text evidence="2">The sequence shown here is derived from an EMBL/GenBank/DDBJ whole genome shotgun (WGS) entry which is preliminary data.</text>
</comment>
<dbReference type="OrthoDB" id="10423454at2759"/>
<gene>
    <name evidence="2" type="ORF">CRHIZ90672A_00006280</name>
</gene>